<evidence type="ECO:0000259" key="3">
    <source>
        <dbReference type="Pfam" id="PF00535"/>
    </source>
</evidence>
<dbReference type="PANTHER" id="PTHR45947">
    <property type="entry name" value="SULFOQUINOVOSYL TRANSFERASE SQD2"/>
    <property type="match status" value="1"/>
</dbReference>
<feature type="region of interest" description="Disordered" evidence="2">
    <location>
        <begin position="214"/>
        <end position="240"/>
    </location>
</feature>
<comment type="caution">
    <text evidence="4">The sequence shown here is derived from an EMBL/GenBank/DDBJ whole genome shotgun (WGS) entry which is preliminary data.</text>
</comment>
<evidence type="ECO:0000256" key="1">
    <source>
        <dbReference type="SAM" id="Coils"/>
    </source>
</evidence>
<dbReference type="GO" id="GO:0016757">
    <property type="term" value="F:glycosyltransferase activity"/>
    <property type="evidence" value="ECO:0007669"/>
    <property type="project" value="TreeGrafter"/>
</dbReference>
<dbReference type="InterPro" id="IPR050194">
    <property type="entry name" value="Glycosyltransferase_grp1"/>
</dbReference>
<keyword evidence="5" id="KW-1185">Reference proteome</keyword>
<evidence type="ECO:0000256" key="2">
    <source>
        <dbReference type="SAM" id="MobiDB-lite"/>
    </source>
</evidence>
<sequence length="926" mass="103789">MSDVSQARALQELSEGYDAARPSDSALEWISSELQRAQTEILSLRQVLANARLDSDRTISDLRAEVERHKREILKLNGELAIAAHDRRLNVTQMVHAMIAAERRLRGAGSVAEDVRERYDNILKYVDNLRGRYQELRHRVDELTQERDAAKQTLREITSSVSWRAIVPLRHLARSNPSAAQASVRTLKFAWRALKLRSMVRFFRTGQFREDVSRLPRNKVPGRSSSKSGPARSKSEKLAPPDPFALPVALLSRTGVQGGVSADCLDPWPADRPLVSVVIPCFNYSHFVAEAVQSVLDQTFRDLEIIVVEGGSSSLEARQELAEMELPRTRILLQPEAHRAGANRNFGISHARGKYICCLDADDRIDPTYIEKAVFFMEHYGYDVVSTGVEFIGNRSGGYGSLERPLLEDLLKANYVPTCALFKRELWERAGGFRDSDLSTGHVHEDWLFWVRLGALGARFWNIVGERLFKYRVHGVSLSSGQDVLPIEHQRSAVRELNADVLQPDSLKHSRELAAQDRRHPEPLRNLNRFGRDIADAQPTVMLALPFLIIGGAERLLSSIVAHLNAVGWRVIIITTVQAGSEHGDTTEWFQSATNQIYHLPRFLKKDRWNDFIDYLIRSKRVDLLWIVGSAAFYERLPWLKALHPNLKVIDLLFNTVGHTSNNRRYSDCIDFNLVENQEVRSWLFEQGEALSRVRLIESGLDLVSYSPKPKSQGVLQQLEISSDTVIVGFSGRWSEEKDPLGFVEVAKLVPEGLPVTFIMTGAGPLRKKIEAAVTDANFPAGRFHLMGAVPDVAPFIASYDLLCLPSRFDGRPVVVLEALALGVPVLASSVGALPEMIEQDVSGLLCDAGDYAAFAESIVKLARDPDRLQQMKHKARLSAEQKFDARRMLADYESALSDLLGKPSRDRQSDNAGQPVASEPVERRS</sequence>
<feature type="coiled-coil region" evidence="1">
    <location>
        <begin position="34"/>
        <end position="79"/>
    </location>
</feature>
<dbReference type="InterPro" id="IPR001173">
    <property type="entry name" value="Glyco_trans_2-like"/>
</dbReference>
<name>A0A936ZDX6_9HYPH</name>
<dbReference type="Pfam" id="PF00535">
    <property type="entry name" value="Glycos_transf_2"/>
    <property type="match status" value="1"/>
</dbReference>
<dbReference type="Pfam" id="PF13692">
    <property type="entry name" value="Glyco_trans_1_4"/>
    <property type="match status" value="1"/>
</dbReference>
<evidence type="ECO:0000313" key="5">
    <source>
        <dbReference type="Proteomes" id="UP000605848"/>
    </source>
</evidence>
<feature type="coiled-coil region" evidence="1">
    <location>
        <begin position="126"/>
        <end position="160"/>
    </location>
</feature>
<organism evidence="4 5">
    <name type="scientific">Microvirga aerilata</name>
    <dbReference type="NCBI Taxonomy" id="670292"/>
    <lineage>
        <taxon>Bacteria</taxon>
        <taxon>Pseudomonadati</taxon>
        <taxon>Pseudomonadota</taxon>
        <taxon>Alphaproteobacteria</taxon>
        <taxon>Hyphomicrobiales</taxon>
        <taxon>Methylobacteriaceae</taxon>
        <taxon>Microvirga</taxon>
    </lineage>
</organism>
<dbReference type="PANTHER" id="PTHR45947:SF14">
    <property type="entry name" value="SLL1723 PROTEIN"/>
    <property type="match status" value="1"/>
</dbReference>
<dbReference type="EMBL" id="JAEQMY010000017">
    <property type="protein sequence ID" value="MBL0405064.1"/>
    <property type="molecule type" value="Genomic_DNA"/>
</dbReference>
<dbReference type="Proteomes" id="UP000605848">
    <property type="component" value="Unassembled WGS sequence"/>
</dbReference>
<feature type="compositionally biased region" description="Low complexity" evidence="2">
    <location>
        <begin position="221"/>
        <end position="232"/>
    </location>
</feature>
<evidence type="ECO:0000313" key="4">
    <source>
        <dbReference type="EMBL" id="MBL0405064.1"/>
    </source>
</evidence>
<reference evidence="4" key="1">
    <citation type="submission" date="2021-01" db="EMBL/GenBank/DDBJ databases">
        <title>Microvirga sp.</title>
        <authorList>
            <person name="Kim M.K."/>
        </authorList>
    </citation>
    <scope>NUCLEOTIDE SEQUENCE</scope>
    <source>
        <strain evidence="4">5420S-16</strain>
    </source>
</reference>
<dbReference type="RefSeq" id="WP_202060383.1">
    <property type="nucleotide sequence ID" value="NZ_JAEQMY010000017.1"/>
</dbReference>
<dbReference type="Gene3D" id="3.40.50.2000">
    <property type="entry name" value="Glycogen Phosphorylase B"/>
    <property type="match status" value="2"/>
</dbReference>
<keyword evidence="1" id="KW-0175">Coiled coil</keyword>
<dbReference type="CDD" id="cd03801">
    <property type="entry name" value="GT4_PimA-like"/>
    <property type="match status" value="1"/>
</dbReference>
<dbReference type="SUPFAM" id="SSF53756">
    <property type="entry name" value="UDP-Glycosyltransferase/glycogen phosphorylase"/>
    <property type="match status" value="1"/>
</dbReference>
<dbReference type="AlphaFoldDB" id="A0A936ZDX6"/>
<proteinExistence type="predicted"/>
<gene>
    <name evidence="4" type="ORF">JKG68_13890</name>
</gene>
<accession>A0A936ZDX6</accession>
<dbReference type="SUPFAM" id="SSF53448">
    <property type="entry name" value="Nucleotide-diphospho-sugar transferases"/>
    <property type="match status" value="1"/>
</dbReference>
<dbReference type="InterPro" id="IPR029044">
    <property type="entry name" value="Nucleotide-diphossugar_trans"/>
</dbReference>
<protein>
    <submittedName>
        <fullName evidence="4">Glycosyltransferase</fullName>
    </submittedName>
</protein>
<dbReference type="Gene3D" id="3.90.550.10">
    <property type="entry name" value="Spore Coat Polysaccharide Biosynthesis Protein SpsA, Chain A"/>
    <property type="match status" value="1"/>
</dbReference>
<feature type="domain" description="Glycosyltransferase 2-like" evidence="3">
    <location>
        <begin position="276"/>
        <end position="424"/>
    </location>
</feature>
<feature type="region of interest" description="Disordered" evidence="2">
    <location>
        <begin position="901"/>
        <end position="926"/>
    </location>
</feature>